<dbReference type="Proteomes" id="UP000052022">
    <property type="component" value="Unassembled WGS sequence"/>
</dbReference>
<organism evidence="2 3">
    <name type="scientific">Tritonibacter multivorans</name>
    <dbReference type="NCBI Taxonomy" id="928856"/>
    <lineage>
        <taxon>Bacteria</taxon>
        <taxon>Pseudomonadati</taxon>
        <taxon>Pseudomonadota</taxon>
        <taxon>Alphaproteobacteria</taxon>
        <taxon>Rhodobacterales</taxon>
        <taxon>Paracoccaceae</taxon>
        <taxon>Tritonibacter</taxon>
    </lineage>
</organism>
<dbReference type="SMART" id="SM00855">
    <property type="entry name" value="PGAM"/>
    <property type="match status" value="1"/>
</dbReference>
<evidence type="ECO:0000256" key="1">
    <source>
        <dbReference type="ARBA" id="ARBA00022801"/>
    </source>
</evidence>
<dbReference type="InterPro" id="IPR051021">
    <property type="entry name" value="Mito_Ser/Thr_phosphatase"/>
</dbReference>
<dbReference type="OrthoDB" id="280692at2"/>
<name>A0A0P1GUX9_9RHOB</name>
<protein>
    <submittedName>
        <fullName evidence="2">Alpha-ribazole phosphatase</fullName>
    </submittedName>
</protein>
<dbReference type="Pfam" id="PF00300">
    <property type="entry name" value="His_Phos_1"/>
    <property type="match status" value="1"/>
</dbReference>
<gene>
    <name evidence="2" type="ORF">TRM7557_02265</name>
</gene>
<accession>A0A0P1GUX9</accession>
<keyword evidence="3" id="KW-1185">Reference proteome</keyword>
<evidence type="ECO:0000313" key="2">
    <source>
        <dbReference type="EMBL" id="CUH79208.1"/>
    </source>
</evidence>
<dbReference type="PANTHER" id="PTHR20935:SF0">
    <property type="entry name" value="SERINE_THREONINE-PROTEIN PHOSPHATASE PGAM5, MITOCHONDRIAL"/>
    <property type="match status" value="1"/>
</dbReference>
<dbReference type="InterPro" id="IPR013078">
    <property type="entry name" value="His_Pase_superF_clade-1"/>
</dbReference>
<dbReference type="PANTHER" id="PTHR20935">
    <property type="entry name" value="PHOSPHOGLYCERATE MUTASE-RELATED"/>
    <property type="match status" value="1"/>
</dbReference>
<dbReference type="SUPFAM" id="SSF53254">
    <property type="entry name" value="Phosphoglycerate mutase-like"/>
    <property type="match status" value="1"/>
</dbReference>
<dbReference type="Gene3D" id="3.40.50.1240">
    <property type="entry name" value="Phosphoglycerate mutase-like"/>
    <property type="match status" value="1"/>
</dbReference>
<keyword evidence="1" id="KW-0378">Hydrolase</keyword>
<reference evidence="2 3" key="1">
    <citation type="submission" date="2015-09" db="EMBL/GenBank/DDBJ databases">
        <authorList>
            <consortium name="Swine Surveillance"/>
        </authorList>
    </citation>
    <scope>NUCLEOTIDE SEQUENCE [LARGE SCALE GENOMIC DNA]</scope>
    <source>
        <strain evidence="2 3">CECT 7557</strain>
    </source>
</reference>
<proteinExistence type="predicted"/>
<dbReference type="STRING" id="928856.SAMN04488049_101453"/>
<dbReference type="AlphaFoldDB" id="A0A0P1GUX9"/>
<dbReference type="InterPro" id="IPR029033">
    <property type="entry name" value="His_PPase_superfam"/>
</dbReference>
<dbReference type="GO" id="GO:0016787">
    <property type="term" value="F:hydrolase activity"/>
    <property type="evidence" value="ECO:0007669"/>
    <property type="project" value="UniProtKB-KW"/>
</dbReference>
<evidence type="ECO:0000313" key="3">
    <source>
        <dbReference type="Proteomes" id="UP000052022"/>
    </source>
</evidence>
<dbReference type="CDD" id="cd07067">
    <property type="entry name" value="HP_PGM_like"/>
    <property type="match status" value="1"/>
</dbReference>
<dbReference type="EMBL" id="CYSD01000037">
    <property type="protein sequence ID" value="CUH79208.1"/>
    <property type="molecule type" value="Genomic_DNA"/>
</dbReference>
<sequence>MTQITLVRHGQANTEARDEISYDRLSPLGHQQAGWLGDHLRDSRDYFTRVYSGTLNRHVETATSMGYGDGLVQDPRLNEMSYFPLAEAVEAQYGTPIPTNREGFIDHLPYVFDLWQRDQIDAPYETWNDFESRISAALVEIAAGEGPALVVTSGGLIGIVMRQALGLDTKATARMVLAAMNTSVHVLHQIGGHYTPVLYNAVPHLADPDRHFARTHL</sequence>
<dbReference type="RefSeq" id="WP_058290311.1">
    <property type="nucleotide sequence ID" value="NZ_CYSD01000037.1"/>
</dbReference>